<dbReference type="Gene3D" id="2.40.160.10">
    <property type="entry name" value="Porin"/>
    <property type="match status" value="1"/>
</dbReference>
<dbReference type="RefSeq" id="WP_102715107.1">
    <property type="nucleotide sequence ID" value="NZ_PJKA01000013.1"/>
</dbReference>
<gene>
    <name evidence="2" type="ORF">CXU22_10065</name>
</gene>
<protein>
    <recommendedName>
        <fullName evidence="4">Porin</fullName>
    </recommendedName>
</protein>
<sequence>MSLSSFFYAACLGCAVGSAYGAEGFSSWNGTESGAASLSALWAQSYGGHPGNVHLYRNAGNPWIQEFNVSLRAQYQAAAVAPNGSETYPGSHGRTEEWRRLRLGWNARVFRDLKVANIWNMGGVDSLGYYKGGRWNDHKMTRGNLYEANLEYSLPGAVVGAGKVLPVILAENRISSSKYKLPEISAVENMLVSDSSFGVWSYNDEKKEPLGYYAGLWSNTDERSRGTWGTWESVNMSLGLSARADGMLLKEGRLYCDWIYNWGDMKDRPYDGNYTGTGARNVLAVYYYGKQGAFELMVQAVWASRLKEYSSGGTTVAPADLVGLTVMPSFNLTGRVQAVARYQLAFGPDAVKLNKHYASVAERGGNRVDCYQAVAAGLNFFVYKDDPARLKIMTMAEYGHSSGGRSPGLTGWTFICGAYTNF</sequence>
<dbReference type="EMBL" id="PJKA01000013">
    <property type="protein sequence ID" value="PNC16986.1"/>
    <property type="molecule type" value="Genomic_DNA"/>
</dbReference>
<keyword evidence="1" id="KW-0732">Signal</keyword>
<comment type="caution">
    <text evidence="2">The sequence shown here is derived from an EMBL/GenBank/DDBJ whole genome shotgun (WGS) entry which is preliminary data.</text>
</comment>
<dbReference type="InterPro" id="IPR023614">
    <property type="entry name" value="Porin_dom_sf"/>
</dbReference>
<evidence type="ECO:0000313" key="2">
    <source>
        <dbReference type="EMBL" id="PNC16986.1"/>
    </source>
</evidence>
<accession>A0A2N8HAU6</accession>
<evidence type="ECO:0000256" key="1">
    <source>
        <dbReference type="SAM" id="SignalP"/>
    </source>
</evidence>
<dbReference type="OrthoDB" id="198562at2"/>
<dbReference type="Proteomes" id="UP000236000">
    <property type="component" value="Unassembled WGS sequence"/>
</dbReference>
<proteinExistence type="predicted"/>
<feature type="chain" id="PRO_5014776522" description="Porin" evidence="1">
    <location>
        <begin position="22"/>
        <end position="422"/>
    </location>
</feature>
<evidence type="ECO:0008006" key="4">
    <source>
        <dbReference type="Google" id="ProtNLM"/>
    </source>
</evidence>
<reference evidence="2 3" key="1">
    <citation type="journal article" date="2017" name="BMC Genomics">
        <title>Genome sequencing of 39 Akkermansia muciniphila isolates reveals its population structure, genomic and functional diverisity, and global distribution in mammalian gut microbiotas.</title>
        <authorList>
            <person name="Guo X."/>
            <person name="Li S."/>
            <person name="Zhang J."/>
            <person name="Wu F."/>
            <person name="Li X."/>
            <person name="Wu D."/>
            <person name="Zhang M."/>
            <person name="Ou Z."/>
            <person name="Jie Z."/>
            <person name="Yan Q."/>
            <person name="Li P."/>
            <person name="Yi J."/>
            <person name="Peng Y."/>
        </authorList>
    </citation>
    <scope>NUCLEOTIDE SEQUENCE [LARGE SCALE GENOMIC DNA]</scope>
    <source>
        <strain evidence="2 3">GP24</strain>
    </source>
</reference>
<name>A0A2N8HAU6_9BACT</name>
<organism evidence="2 3">
    <name type="scientific">Akkermansia muciniphila</name>
    <dbReference type="NCBI Taxonomy" id="239935"/>
    <lineage>
        <taxon>Bacteria</taxon>
        <taxon>Pseudomonadati</taxon>
        <taxon>Verrucomicrobiota</taxon>
        <taxon>Verrucomicrobiia</taxon>
        <taxon>Verrucomicrobiales</taxon>
        <taxon>Akkermansiaceae</taxon>
        <taxon>Akkermansia</taxon>
    </lineage>
</organism>
<evidence type="ECO:0000313" key="3">
    <source>
        <dbReference type="Proteomes" id="UP000236000"/>
    </source>
</evidence>
<feature type="signal peptide" evidence="1">
    <location>
        <begin position="1"/>
        <end position="21"/>
    </location>
</feature>
<dbReference type="AlphaFoldDB" id="A0A2N8HAU6"/>